<evidence type="ECO:0000256" key="1">
    <source>
        <dbReference type="SAM" id="Phobius"/>
    </source>
</evidence>
<keyword evidence="3" id="KW-1185">Reference proteome</keyword>
<keyword evidence="1" id="KW-0472">Membrane</keyword>
<keyword evidence="1" id="KW-1133">Transmembrane helix</keyword>
<dbReference type="AlphaFoldDB" id="A0A6V8KA79"/>
<evidence type="ECO:0000313" key="2">
    <source>
        <dbReference type="EMBL" id="GFJ80674.1"/>
    </source>
</evidence>
<sequence>MLLACAGFGVTHLVGELFGTPLLPSAELLAWVALAAYLAVAGRDAPLRVRLALGAGLVILIVLPAGALFSTVDSGGFGWVALSEAPRQSALDVAAEAVREDAPVLIAYACLALAALFLPKRRTRAGIALAVVGIGVAVAYAAVEVWHREGFPPVLAAVPPLLVAVLAFLVASRVSSWVLRAGLALLGLAAVALLGDVLDRVYLYPFYEPLDGGDAFLEPGFRYSTGNTAAPSLAATLDPPALGFALIPVIQLAAAAAITAGCLHRPATPPEPSEPAQA</sequence>
<gene>
    <name evidence="2" type="ORF">Phou_048540</name>
</gene>
<protein>
    <submittedName>
        <fullName evidence="2">Uncharacterized protein</fullName>
    </submittedName>
</protein>
<name>A0A6V8KA79_9ACTN</name>
<feature type="transmembrane region" description="Helical" evidence="1">
    <location>
        <begin position="178"/>
        <end position="198"/>
    </location>
</feature>
<feature type="transmembrane region" description="Helical" evidence="1">
    <location>
        <begin position="102"/>
        <end position="118"/>
    </location>
</feature>
<comment type="caution">
    <text evidence="2">The sequence shown here is derived from an EMBL/GenBank/DDBJ whole genome shotgun (WGS) entry which is preliminary data.</text>
</comment>
<reference evidence="2 3" key="2">
    <citation type="submission" date="2020-03" db="EMBL/GenBank/DDBJ databases">
        <authorList>
            <person name="Ichikawa N."/>
            <person name="Kimura A."/>
            <person name="Kitahashi Y."/>
            <person name="Uohara A."/>
        </authorList>
    </citation>
    <scope>NUCLEOTIDE SEQUENCE [LARGE SCALE GENOMIC DNA]</scope>
    <source>
        <strain evidence="2 3">NBRC 108639</strain>
    </source>
</reference>
<accession>A0A6V8KA79</accession>
<reference evidence="2 3" key="1">
    <citation type="submission" date="2020-03" db="EMBL/GenBank/DDBJ databases">
        <title>Whole genome shotgun sequence of Phytohabitans houttuyneae NBRC 108639.</title>
        <authorList>
            <person name="Komaki H."/>
            <person name="Tamura T."/>
        </authorList>
    </citation>
    <scope>NUCLEOTIDE SEQUENCE [LARGE SCALE GENOMIC DNA]</scope>
    <source>
        <strain evidence="2 3">NBRC 108639</strain>
    </source>
</reference>
<organism evidence="2 3">
    <name type="scientific">Phytohabitans houttuyneae</name>
    <dbReference type="NCBI Taxonomy" id="1076126"/>
    <lineage>
        <taxon>Bacteria</taxon>
        <taxon>Bacillati</taxon>
        <taxon>Actinomycetota</taxon>
        <taxon>Actinomycetes</taxon>
        <taxon>Micromonosporales</taxon>
        <taxon>Micromonosporaceae</taxon>
    </lineage>
</organism>
<dbReference type="EMBL" id="BLPF01000001">
    <property type="protein sequence ID" value="GFJ80674.1"/>
    <property type="molecule type" value="Genomic_DNA"/>
</dbReference>
<feature type="transmembrane region" description="Helical" evidence="1">
    <location>
        <begin position="241"/>
        <end position="263"/>
    </location>
</feature>
<keyword evidence="1" id="KW-0812">Transmembrane</keyword>
<evidence type="ECO:0000313" key="3">
    <source>
        <dbReference type="Proteomes" id="UP000482800"/>
    </source>
</evidence>
<proteinExistence type="predicted"/>
<feature type="transmembrane region" description="Helical" evidence="1">
    <location>
        <begin position="52"/>
        <end position="82"/>
    </location>
</feature>
<dbReference type="Proteomes" id="UP000482800">
    <property type="component" value="Unassembled WGS sequence"/>
</dbReference>
<feature type="transmembrane region" description="Helical" evidence="1">
    <location>
        <begin position="125"/>
        <end position="142"/>
    </location>
</feature>
<feature type="transmembrane region" description="Helical" evidence="1">
    <location>
        <begin position="154"/>
        <end position="171"/>
    </location>
</feature>
<feature type="transmembrane region" description="Helical" evidence="1">
    <location>
        <begin position="22"/>
        <end position="40"/>
    </location>
</feature>